<dbReference type="SUPFAM" id="SSF52096">
    <property type="entry name" value="ClpP/crotonase"/>
    <property type="match status" value="1"/>
</dbReference>
<dbReference type="Pfam" id="PF00378">
    <property type="entry name" value="ECH_1"/>
    <property type="match status" value="1"/>
</dbReference>
<proteinExistence type="inferred from homology"/>
<dbReference type="PANTHER" id="PTHR42964:SF1">
    <property type="entry name" value="POLYKETIDE BIOSYNTHESIS ENOYL-COA HYDRATASE PKSH-RELATED"/>
    <property type="match status" value="1"/>
</dbReference>
<evidence type="ECO:0000256" key="1">
    <source>
        <dbReference type="ARBA" id="ARBA00005254"/>
    </source>
</evidence>
<sequence length="257" mass="27922">MSTEEARVLDAHIENGVLVLAIDRFARRNSMDQTLVNALREMLWRADRDSEVKAIVLQGKSGVFCAGSDLGFISTLSLEDMGRFEQECGDIGRLIGFVSKPVVAAVAGFAIGGGFTLAACCDIVVAGRESRWSMPEVPLGWLTPWGLKPLIERVGTAQARRLCYCLEQLDGKQAQAIGLVDYAVNDDEVEAFALQVAAKLAALPAPAVAATKRLFAGLMLKDAEAIDFEANRLFVENCREPAARQTLERKRKGVAHE</sequence>
<gene>
    <name evidence="2" type="ORF">V4C55_12045</name>
</gene>
<protein>
    <submittedName>
        <fullName evidence="2">Enoyl-CoA hydratase/isomerase family protein</fullName>
    </submittedName>
</protein>
<dbReference type="InterPro" id="IPR051683">
    <property type="entry name" value="Enoyl-CoA_Hydratase/Isomerase"/>
</dbReference>
<dbReference type="Proteomes" id="UP001494588">
    <property type="component" value="Unassembled WGS sequence"/>
</dbReference>
<dbReference type="Gene3D" id="3.90.226.10">
    <property type="entry name" value="2-enoyl-CoA Hydratase, Chain A, domain 1"/>
    <property type="match status" value="1"/>
</dbReference>
<comment type="caution">
    <text evidence="2">The sequence shown here is derived from an EMBL/GenBank/DDBJ whole genome shotgun (WGS) entry which is preliminary data.</text>
</comment>
<dbReference type="PANTHER" id="PTHR42964">
    <property type="entry name" value="ENOYL-COA HYDRATASE"/>
    <property type="match status" value="1"/>
</dbReference>
<name>A0ABU9QAP2_9BURK</name>
<evidence type="ECO:0000313" key="3">
    <source>
        <dbReference type="Proteomes" id="UP001494588"/>
    </source>
</evidence>
<comment type="similarity">
    <text evidence="1">Belongs to the enoyl-CoA hydratase/isomerase family.</text>
</comment>
<dbReference type="CDD" id="cd06558">
    <property type="entry name" value="crotonase-like"/>
    <property type="match status" value="1"/>
</dbReference>
<dbReference type="RefSeq" id="WP_201650250.1">
    <property type="nucleotide sequence ID" value="NZ_CAJHCS010000007.1"/>
</dbReference>
<dbReference type="InterPro" id="IPR029045">
    <property type="entry name" value="ClpP/crotonase-like_dom_sf"/>
</dbReference>
<dbReference type="EMBL" id="JAZHGC010000008">
    <property type="protein sequence ID" value="MEM5286444.1"/>
    <property type="molecule type" value="Genomic_DNA"/>
</dbReference>
<dbReference type="InterPro" id="IPR001753">
    <property type="entry name" value="Enoyl-CoA_hydra/iso"/>
</dbReference>
<keyword evidence="3" id="KW-1185">Reference proteome</keyword>
<accession>A0ABU9QAP2</accession>
<reference evidence="2 3" key="1">
    <citation type="submission" date="2024-01" db="EMBL/GenBank/DDBJ databases">
        <title>The diversity of rhizobia nodulating Mimosa spp. in eleven states of Brazil covering several biomes is determined by host plant, location, and edaphic factors.</title>
        <authorList>
            <person name="Rouws L."/>
            <person name="Barauna A."/>
            <person name="Beukes C."/>
            <person name="De Faria S.M."/>
            <person name="Gross E."/>
            <person name="Dos Reis Junior F.B."/>
            <person name="Simon M."/>
            <person name="Maluk M."/>
            <person name="Odee D.W."/>
            <person name="Kenicer G."/>
            <person name="Young J.P.W."/>
            <person name="Reis V.M."/>
            <person name="Zilli J."/>
            <person name="James E.K."/>
        </authorList>
    </citation>
    <scope>NUCLEOTIDE SEQUENCE [LARGE SCALE GENOMIC DNA]</scope>
    <source>
        <strain evidence="2 3">JPY77</strain>
    </source>
</reference>
<organism evidence="2 3">
    <name type="scientific">Paraburkholderia sabiae</name>
    <dbReference type="NCBI Taxonomy" id="273251"/>
    <lineage>
        <taxon>Bacteria</taxon>
        <taxon>Pseudomonadati</taxon>
        <taxon>Pseudomonadota</taxon>
        <taxon>Betaproteobacteria</taxon>
        <taxon>Burkholderiales</taxon>
        <taxon>Burkholderiaceae</taxon>
        <taxon>Paraburkholderia</taxon>
    </lineage>
</organism>
<evidence type="ECO:0000313" key="2">
    <source>
        <dbReference type="EMBL" id="MEM5286444.1"/>
    </source>
</evidence>